<dbReference type="SUPFAM" id="SSF56112">
    <property type="entry name" value="Protein kinase-like (PK-like)"/>
    <property type="match status" value="1"/>
</dbReference>
<keyword evidence="2" id="KW-0418">Kinase</keyword>
<dbReference type="InterPro" id="IPR001245">
    <property type="entry name" value="Ser-Thr/Tyr_kinase_cat_dom"/>
</dbReference>
<name>A0A6B9V9N1_ARAHY</name>
<dbReference type="InterPro" id="IPR046427">
    <property type="entry name" value="Legumain_prodom_sf"/>
</dbReference>
<dbReference type="InterPro" id="IPR011009">
    <property type="entry name" value="Kinase-like_dom_sf"/>
</dbReference>
<dbReference type="PANTHER" id="PTHR45631">
    <property type="entry name" value="OS07G0107800 PROTEIN-RELATED"/>
    <property type="match status" value="1"/>
</dbReference>
<reference evidence="2 3" key="1">
    <citation type="submission" date="2020-01" db="EMBL/GenBank/DDBJ databases">
        <title>Genome sequence of Arachis hypogaea, cultivar Shitouqi.</title>
        <authorList>
            <person name="Zhuang W."/>
            <person name="Chen H."/>
            <person name="Varshney R."/>
            <person name="Wang D."/>
            <person name="Ming R."/>
        </authorList>
    </citation>
    <scope>NUCLEOTIDE SEQUENCE [LARGE SCALE GENOMIC DNA]</scope>
    <source>
        <tissue evidence="2">Young leaf</tissue>
    </source>
</reference>
<evidence type="ECO:0000259" key="1">
    <source>
        <dbReference type="PROSITE" id="PS50011"/>
    </source>
</evidence>
<dbReference type="PROSITE" id="PS50011">
    <property type="entry name" value="PROTEIN_KINASE_DOM"/>
    <property type="match status" value="1"/>
</dbReference>
<dbReference type="Gene3D" id="1.10.132.130">
    <property type="match status" value="1"/>
</dbReference>
<dbReference type="GO" id="GO:0004672">
    <property type="term" value="F:protein kinase activity"/>
    <property type="evidence" value="ECO:0007669"/>
    <property type="project" value="InterPro"/>
</dbReference>
<evidence type="ECO:0000313" key="3">
    <source>
        <dbReference type="Proteomes" id="UP000464620"/>
    </source>
</evidence>
<evidence type="ECO:0000313" key="2">
    <source>
        <dbReference type="EMBL" id="QHN78083.1"/>
    </source>
</evidence>
<keyword evidence="2" id="KW-0808">Transferase</keyword>
<sequence>MHVPETLPEEVLGKMGAPPKSDVLIITPNELPEALAGKPARIFYDTSFQGGGQETTSLEWLSFFVYILSKWSQIEPRPDKKLHKGRDSLEKELLKVCKQLKHVLSWIFKNLSVHDCHQMLISNMSQDWKAHLGKNNEPGKTRTSANGIHSNRILGRGASGTAYHDFIEDIQVAVKMLSLSSVHGYQQFVAEVKLLIRVYHRNLTSIIGYCNEETNIGLIYEYMANGNLGEHLSGFDPASTNFPPNNNILPPQTSIEVVNQRDTDLFFMWQRYKILEHEAEEKAQALKKIRETVNHKNHIDGSVKLIGTSLFGVPKVKQ</sequence>
<dbReference type="GO" id="GO:0005524">
    <property type="term" value="F:ATP binding"/>
    <property type="evidence" value="ECO:0007669"/>
    <property type="project" value="InterPro"/>
</dbReference>
<dbReference type="InterPro" id="IPR000719">
    <property type="entry name" value="Prot_kinase_dom"/>
</dbReference>
<protein>
    <submittedName>
        <fullName evidence="2">Putative LRR receptor-like serine/threonine-protein kinase</fullName>
    </submittedName>
</protein>
<organism evidence="2 3">
    <name type="scientific">Arachis hypogaea</name>
    <name type="common">Peanut</name>
    <dbReference type="NCBI Taxonomy" id="3818"/>
    <lineage>
        <taxon>Eukaryota</taxon>
        <taxon>Viridiplantae</taxon>
        <taxon>Streptophyta</taxon>
        <taxon>Embryophyta</taxon>
        <taxon>Tracheophyta</taxon>
        <taxon>Spermatophyta</taxon>
        <taxon>Magnoliopsida</taxon>
        <taxon>eudicotyledons</taxon>
        <taxon>Gunneridae</taxon>
        <taxon>Pentapetalae</taxon>
        <taxon>rosids</taxon>
        <taxon>fabids</taxon>
        <taxon>Fabales</taxon>
        <taxon>Fabaceae</taxon>
        <taxon>Papilionoideae</taxon>
        <taxon>50 kb inversion clade</taxon>
        <taxon>dalbergioids sensu lato</taxon>
        <taxon>Dalbergieae</taxon>
        <taxon>Pterocarpus clade</taxon>
        <taxon>Arachis</taxon>
    </lineage>
</organism>
<dbReference type="PANTHER" id="PTHR45631:SF202">
    <property type="entry name" value="SENESCENCE-INDUCED RECEPTOR-LIKE SERINE_THREONINE-PROTEIN KINASE"/>
    <property type="match status" value="1"/>
</dbReference>
<dbReference type="Pfam" id="PF07714">
    <property type="entry name" value="PK_Tyr_Ser-Thr"/>
    <property type="match status" value="1"/>
</dbReference>
<gene>
    <name evidence="2" type="ORF">DS421_19g658430</name>
</gene>
<dbReference type="Proteomes" id="UP000464620">
    <property type="component" value="Chromosome B09"/>
</dbReference>
<feature type="domain" description="Protein kinase" evidence="1">
    <location>
        <begin position="148"/>
        <end position="318"/>
    </location>
</feature>
<accession>A0A6B9V9N1</accession>
<proteinExistence type="predicted"/>
<dbReference type="AlphaFoldDB" id="A0A6B9V9N1"/>
<dbReference type="Gene3D" id="1.10.510.10">
    <property type="entry name" value="Transferase(Phosphotransferase) domain 1"/>
    <property type="match status" value="1"/>
</dbReference>
<keyword evidence="2" id="KW-0675">Receptor</keyword>
<dbReference type="EMBL" id="CP031001">
    <property type="protein sequence ID" value="QHN78083.1"/>
    <property type="molecule type" value="Genomic_DNA"/>
</dbReference>